<dbReference type="Proteomes" id="UP000054248">
    <property type="component" value="Unassembled WGS sequence"/>
</dbReference>
<dbReference type="AlphaFoldDB" id="A0A0C3QXB5"/>
<sequence>MVSPRKLSLGSGSILPCYVLYRSHFLIASLHLGGALVFARPAGGTLAICYLSSKACFVPHVIGLCLRLWRKRTAVGLILRCPRARHSVDRISPAVRRWPRSRRNLRICASLQVAEVRPPGIGDRFRLRHQPQSRLQVQAQSLLQSLCYMHRCPGNCKVGHRYRSAHSSPR</sequence>
<dbReference type="EMBL" id="KN822942">
    <property type="protein sequence ID" value="KIO34706.1"/>
    <property type="molecule type" value="Genomic_DNA"/>
</dbReference>
<protein>
    <submittedName>
        <fullName evidence="1">Uncharacterized protein</fullName>
    </submittedName>
</protein>
<name>A0A0C3QXB5_9AGAM</name>
<dbReference type="HOGENOM" id="CLU_1571755_0_0_1"/>
<gene>
    <name evidence="1" type="ORF">M407DRAFT_89365</name>
</gene>
<organism evidence="1 2">
    <name type="scientific">Tulasnella calospora MUT 4182</name>
    <dbReference type="NCBI Taxonomy" id="1051891"/>
    <lineage>
        <taxon>Eukaryota</taxon>
        <taxon>Fungi</taxon>
        <taxon>Dikarya</taxon>
        <taxon>Basidiomycota</taxon>
        <taxon>Agaricomycotina</taxon>
        <taxon>Agaricomycetes</taxon>
        <taxon>Cantharellales</taxon>
        <taxon>Tulasnellaceae</taxon>
        <taxon>Tulasnella</taxon>
    </lineage>
</organism>
<reference evidence="2" key="2">
    <citation type="submission" date="2015-01" db="EMBL/GenBank/DDBJ databases">
        <title>Evolutionary Origins and Diversification of the Mycorrhizal Mutualists.</title>
        <authorList>
            <consortium name="DOE Joint Genome Institute"/>
            <consortium name="Mycorrhizal Genomics Consortium"/>
            <person name="Kohler A."/>
            <person name="Kuo A."/>
            <person name="Nagy L.G."/>
            <person name="Floudas D."/>
            <person name="Copeland A."/>
            <person name="Barry K.W."/>
            <person name="Cichocki N."/>
            <person name="Veneault-Fourrey C."/>
            <person name="LaButti K."/>
            <person name="Lindquist E.A."/>
            <person name="Lipzen A."/>
            <person name="Lundell T."/>
            <person name="Morin E."/>
            <person name="Murat C."/>
            <person name="Riley R."/>
            <person name="Ohm R."/>
            <person name="Sun H."/>
            <person name="Tunlid A."/>
            <person name="Henrissat B."/>
            <person name="Grigoriev I.V."/>
            <person name="Hibbett D.S."/>
            <person name="Martin F."/>
        </authorList>
    </citation>
    <scope>NUCLEOTIDE SEQUENCE [LARGE SCALE GENOMIC DNA]</scope>
    <source>
        <strain evidence="2">MUT 4182</strain>
    </source>
</reference>
<proteinExistence type="predicted"/>
<reference evidence="1 2" key="1">
    <citation type="submission" date="2014-04" db="EMBL/GenBank/DDBJ databases">
        <authorList>
            <consortium name="DOE Joint Genome Institute"/>
            <person name="Kuo A."/>
            <person name="Girlanda M."/>
            <person name="Perotto S."/>
            <person name="Kohler A."/>
            <person name="Nagy L.G."/>
            <person name="Floudas D."/>
            <person name="Copeland A."/>
            <person name="Barry K.W."/>
            <person name="Cichocki N."/>
            <person name="Veneault-Fourrey C."/>
            <person name="LaButti K."/>
            <person name="Lindquist E.A."/>
            <person name="Lipzen A."/>
            <person name="Lundell T."/>
            <person name="Morin E."/>
            <person name="Murat C."/>
            <person name="Sun H."/>
            <person name="Tunlid A."/>
            <person name="Henrissat B."/>
            <person name="Grigoriev I.V."/>
            <person name="Hibbett D.S."/>
            <person name="Martin F."/>
            <person name="Nordberg H.P."/>
            <person name="Cantor M.N."/>
            <person name="Hua S.X."/>
        </authorList>
    </citation>
    <scope>NUCLEOTIDE SEQUENCE [LARGE SCALE GENOMIC DNA]</scope>
    <source>
        <strain evidence="1 2">MUT 4182</strain>
    </source>
</reference>
<evidence type="ECO:0000313" key="2">
    <source>
        <dbReference type="Proteomes" id="UP000054248"/>
    </source>
</evidence>
<accession>A0A0C3QXB5</accession>
<keyword evidence="2" id="KW-1185">Reference proteome</keyword>
<evidence type="ECO:0000313" key="1">
    <source>
        <dbReference type="EMBL" id="KIO34706.1"/>
    </source>
</evidence>